<dbReference type="InterPro" id="IPR012677">
    <property type="entry name" value="Nucleotide-bd_a/b_plait_sf"/>
</dbReference>
<reference evidence="4" key="1">
    <citation type="submission" date="2021-04" db="EMBL/GenBank/DDBJ databases">
        <title>Draft genome of Fusarium avenaceum strain F156N33, isolated from an atmospheric sample in Virginia.</title>
        <authorList>
            <person name="Yang S."/>
            <person name="Vinatzer B.A."/>
            <person name="Coleman J."/>
        </authorList>
    </citation>
    <scope>NUCLEOTIDE SEQUENCE</scope>
    <source>
        <strain evidence="4">F156N33</strain>
    </source>
</reference>
<dbReference type="SMART" id="SM00360">
    <property type="entry name" value="RRM"/>
    <property type="match status" value="1"/>
</dbReference>
<dbReference type="Gene3D" id="3.30.70.330">
    <property type="match status" value="1"/>
</dbReference>
<dbReference type="SUPFAM" id="SSF54928">
    <property type="entry name" value="RNA-binding domain, RBD"/>
    <property type="match status" value="1"/>
</dbReference>
<dbReference type="AlphaFoldDB" id="A0A9P7KNK3"/>
<sequence>MASPQPLRRLIKMEPMRGISGATGKQPAQQESPEQLLDVFKAAALSVTKLYKISAAGQSKARADGYQDCLDDLLQFLDKGGMGLGDGEGWKIRKWATERLDGRESSSLNTESEDEVEKAETASSPELTRTSVPPQQTSQMRTDSAPPSIPPIAEEPTTILVPSQDHFTFQSSHPYPNIGTLDLSDSRPHDDTPIPTRPSKTRLTGGSSRTYPRGPGHLVQRAGSKRKLNFDEIFDLGSLNGKDPFGNEPPHANTHYETASEPDNMSDSSKQEEKPMGEHEQDLDREHDNEHEQEHEHEAGTEMSAAEEEEITAMKRRVAEMEEEAKKLREMQSTLEQQSADLADDKESIDARSIFVGNVDYSASPEDIQGHFQSCGSINRVTILLDKFTGQPKGYAYVEFTEPSLVAQALVLNESVFKGRNIKVTPKRTNVPGMSRGRGRGGFRGGRGFQGGGRGSFPRGGGYRGGYRGRGRGFAPY</sequence>
<name>A0A9P7KNK3_9HYPO</name>
<feature type="region of interest" description="Disordered" evidence="2">
    <location>
        <begin position="100"/>
        <end position="154"/>
    </location>
</feature>
<comment type="caution">
    <text evidence="4">The sequence shown here is derived from an EMBL/GenBank/DDBJ whole genome shotgun (WGS) entry which is preliminary data.</text>
</comment>
<dbReference type="Proteomes" id="UP000782241">
    <property type="component" value="Unassembled WGS sequence"/>
</dbReference>
<keyword evidence="1" id="KW-0694">RNA-binding</keyword>
<dbReference type="PROSITE" id="PS50102">
    <property type="entry name" value="RRM"/>
    <property type="match status" value="1"/>
</dbReference>
<feature type="compositionally biased region" description="Gly residues" evidence="2">
    <location>
        <begin position="440"/>
        <end position="468"/>
    </location>
</feature>
<evidence type="ECO:0000313" key="5">
    <source>
        <dbReference type="Proteomes" id="UP000782241"/>
    </source>
</evidence>
<feature type="compositionally biased region" description="Polar residues" evidence="2">
    <location>
        <begin position="255"/>
        <end position="268"/>
    </location>
</feature>
<feature type="region of interest" description="Disordered" evidence="2">
    <location>
        <begin position="167"/>
        <end position="309"/>
    </location>
</feature>
<dbReference type="Pfam" id="PF00076">
    <property type="entry name" value="RRM_1"/>
    <property type="match status" value="1"/>
</dbReference>
<organism evidence="4 5">
    <name type="scientific">Fusarium avenaceum</name>
    <dbReference type="NCBI Taxonomy" id="40199"/>
    <lineage>
        <taxon>Eukaryota</taxon>
        <taxon>Fungi</taxon>
        <taxon>Dikarya</taxon>
        <taxon>Ascomycota</taxon>
        <taxon>Pezizomycotina</taxon>
        <taxon>Sordariomycetes</taxon>
        <taxon>Hypocreomycetidae</taxon>
        <taxon>Hypocreales</taxon>
        <taxon>Nectriaceae</taxon>
        <taxon>Fusarium</taxon>
        <taxon>Fusarium tricinctum species complex</taxon>
    </lineage>
</organism>
<evidence type="ECO:0000259" key="3">
    <source>
        <dbReference type="PROSITE" id="PS50102"/>
    </source>
</evidence>
<dbReference type="CDD" id="cd12306">
    <property type="entry name" value="RRM_II_PABPs"/>
    <property type="match status" value="1"/>
</dbReference>
<dbReference type="InterPro" id="IPR035979">
    <property type="entry name" value="RBD_domain_sf"/>
</dbReference>
<evidence type="ECO:0000256" key="2">
    <source>
        <dbReference type="SAM" id="MobiDB-lite"/>
    </source>
</evidence>
<feature type="compositionally biased region" description="Polar residues" evidence="2">
    <location>
        <begin position="121"/>
        <end position="142"/>
    </location>
</feature>
<dbReference type="PANTHER" id="PTHR38645">
    <property type="entry name" value="CHROMOSOME 9, WHOLE GENOME SHOTGUN SEQUENCE"/>
    <property type="match status" value="1"/>
</dbReference>
<feature type="compositionally biased region" description="Polar residues" evidence="2">
    <location>
        <begin position="201"/>
        <end position="210"/>
    </location>
</feature>
<dbReference type="PANTHER" id="PTHR38645:SF1">
    <property type="entry name" value="YALI0F12243P"/>
    <property type="match status" value="1"/>
</dbReference>
<feature type="compositionally biased region" description="Basic and acidic residues" evidence="2">
    <location>
        <begin position="269"/>
        <end position="300"/>
    </location>
</feature>
<protein>
    <recommendedName>
        <fullName evidence="3">RRM domain-containing protein</fullName>
    </recommendedName>
</protein>
<dbReference type="GO" id="GO:0003723">
    <property type="term" value="F:RNA binding"/>
    <property type="evidence" value="ECO:0007669"/>
    <property type="project" value="UniProtKB-UniRule"/>
</dbReference>
<evidence type="ECO:0000313" key="4">
    <source>
        <dbReference type="EMBL" id="KAG5656309.1"/>
    </source>
</evidence>
<gene>
    <name evidence="4" type="ORF">KAF25_004585</name>
</gene>
<accession>A0A9P7KNK3</accession>
<dbReference type="EMBL" id="JAGPUO010000022">
    <property type="protein sequence ID" value="KAG5656309.1"/>
    <property type="molecule type" value="Genomic_DNA"/>
</dbReference>
<dbReference type="InterPro" id="IPR000504">
    <property type="entry name" value="RRM_dom"/>
</dbReference>
<keyword evidence="5" id="KW-1185">Reference proteome</keyword>
<feature type="region of interest" description="Disordered" evidence="2">
    <location>
        <begin position="427"/>
        <end position="477"/>
    </location>
</feature>
<feature type="domain" description="RRM" evidence="3">
    <location>
        <begin position="352"/>
        <end position="429"/>
    </location>
</feature>
<evidence type="ECO:0000256" key="1">
    <source>
        <dbReference type="PROSITE-ProRule" id="PRU00176"/>
    </source>
</evidence>
<feature type="region of interest" description="Disordered" evidence="2">
    <location>
        <begin position="1"/>
        <end position="34"/>
    </location>
</feature>
<proteinExistence type="predicted"/>